<proteinExistence type="predicted"/>
<protein>
    <recommendedName>
        <fullName evidence="1">Methyltransferase FkbM domain-containing protein</fullName>
    </recommendedName>
</protein>
<dbReference type="InterPro" id="IPR006342">
    <property type="entry name" value="FkbM_mtfrase"/>
</dbReference>
<sequence length="268" mass="29908">MSFHDLPKASWLDLVRYVDSTLASERYADPRRLSRFGRKVYSQCDEDGLLARIFELIGTTDQSFLEFGVGDGRECNSVWLLHQGWRGVWLEADPSDVRRMQTTHEHWLRSGALRIVQARVSAETIDRVIAEAGLPAEIDLLSIDIDYNDYWVWKAITRTSPRVVCIEYNATWPPPASIVVPYDPTRSWSGDNHFGASLAALAGLGAQKGYRLVGCSLSGVNAFFVRADLCGDRFVAPGCAQTHYEPARYFLTELPSGHPAGIGETLQV</sequence>
<keyword evidence="3" id="KW-1185">Reference proteome</keyword>
<comment type="caution">
    <text evidence="2">The sequence shown here is derived from an EMBL/GenBank/DDBJ whole genome shotgun (WGS) entry which is preliminary data.</text>
</comment>
<feature type="domain" description="Methyltransferase FkbM" evidence="1">
    <location>
        <begin position="65"/>
        <end position="172"/>
    </location>
</feature>
<dbReference type="EMBL" id="NPEX01000447">
    <property type="protein sequence ID" value="RAI37450.1"/>
    <property type="molecule type" value="Genomic_DNA"/>
</dbReference>
<evidence type="ECO:0000259" key="1">
    <source>
        <dbReference type="Pfam" id="PF05050"/>
    </source>
</evidence>
<dbReference type="OrthoDB" id="9810122at2"/>
<organism evidence="2 3">
    <name type="scientific">Rhodoplanes roseus</name>
    <dbReference type="NCBI Taxonomy" id="29409"/>
    <lineage>
        <taxon>Bacteria</taxon>
        <taxon>Pseudomonadati</taxon>
        <taxon>Pseudomonadota</taxon>
        <taxon>Alphaproteobacteria</taxon>
        <taxon>Hyphomicrobiales</taxon>
        <taxon>Nitrobacteraceae</taxon>
        <taxon>Rhodoplanes</taxon>
    </lineage>
</organism>
<dbReference type="Pfam" id="PF05050">
    <property type="entry name" value="Methyltransf_21"/>
    <property type="match status" value="1"/>
</dbReference>
<accession>A0A327KF92</accession>
<evidence type="ECO:0000313" key="3">
    <source>
        <dbReference type="Proteomes" id="UP000249130"/>
    </source>
</evidence>
<dbReference type="Proteomes" id="UP000249130">
    <property type="component" value="Unassembled WGS sequence"/>
</dbReference>
<dbReference type="RefSeq" id="WP_111423051.1">
    <property type="nucleotide sequence ID" value="NZ_NPEX01000447.1"/>
</dbReference>
<evidence type="ECO:0000313" key="2">
    <source>
        <dbReference type="EMBL" id="RAI37450.1"/>
    </source>
</evidence>
<name>A0A327KF92_9BRAD</name>
<dbReference type="AlphaFoldDB" id="A0A327KF92"/>
<reference evidence="2 3" key="1">
    <citation type="submission" date="2017-07" db="EMBL/GenBank/DDBJ databases">
        <title>Draft Genome Sequences of Select Purple Nonsulfur Bacteria.</title>
        <authorList>
            <person name="Lasarre B."/>
            <person name="Mckinlay J.B."/>
        </authorList>
    </citation>
    <scope>NUCLEOTIDE SEQUENCE [LARGE SCALE GENOMIC DNA]</scope>
    <source>
        <strain evidence="2 3">DSM 5909</strain>
    </source>
</reference>
<gene>
    <name evidence="2" type="ORF">CH341_29625</name>
</gene>